<accession>A0A9W9ETG0</accession>
<comment type="caution">
    <text evidence="1">The sequence shown here is derived from an EMBL/GenBank/DDBJ whole genome shotgun (WGS) entry which is preliminary data.</text>
</comment>
<protein>
    <submittedName>
        <fullName evidence="1">Uncharacterized protein</fullName>
    </submittedName>
</protein>
<evidence type="ECO:0000313" key="2">
    <source>
        <dbReference type="Proteomes" id="UP001149165"/>
    </source>
</evidence>
<organism evidence="1 2">
    <name type="scientific">Penicillium angulare</name>
    <dbReference type="NCBI Taxonomy" id="116970"/>
    <lineage>
        <taxon>Eukaryota</taxon>
        <taxon>Fungi</taxon>
        <taxon>Dikarya</taxon>
        <taxon>Ascomycota</taxon>
        <taxon>Pezizomycotina</taxon>
        <taxon>Eurotiomycetes</taxon>
        <taxon>Eurotiomycetidae</taxon>
        <taxon>Eurotiales</taxon>
        <taxon>Aspergillaceae</taxon>
        <taxon>Penicillium</taxon>
    </lineage>
</organism>
<dbReference type="AlphaFoldDB" id="A0A9W9ETG0"/>
<gene>
    <name evidence="1" type="ORF">N7456_011195</name>
</gene>
<dbReference type="Proteomes" id="UP001149165">
    <property type="component" value="Unassembled WGS sequence"/>
</dbReference>
<proteinExistence type="predicted"/>
<evidence type="ECO:0000313" key="1">
    <source>
        <dbReference type="EMBL" id="KAJ5087579.1"/>
    </source>
</evidence>
<dbReference type="EMBL" id="JAPQKH010000007">
    <property type="protein sequence ID" value="KAJ5087579.1"/>
    <property type="molecule type" value="Genomic_DNA"/>
</dbReference>
<keyword evidence="2" id="KW-1185">Reference proteome</keyword>
<reference evidence="1" key="2">
    <citation type="journal article" date="2023" name="IMA Fungus">
        <title>Comparative genomic study of the Penicillium genus elucidates a diverse pangenome and 15 lateral gene transfer events.</title>
        <authorList>
            <person name="Petersen C."/>
            <person name="Sorensen T."/>
            <person name="Nielsen M.R."/>
            <person name="Sondergaard T.E."/>
            <person name="Sorensen J.L."/>
            <person name="Fitzpatrick D.A."/>
            <person name="Frisvad J.C."/>
            <person name="Nielsen K.L."/>
        </authorList>
    </citation>
    <scope>NUCLEOTIDE SEQUENCE</scope>
    <source>
        <strain evidence="1">IBT 30069</strain>
    </source>
</reference>
<name>A0A9W9ETG0_9EURO</name>
<dbReference type="OrthoDB" id="3549294at2759"/>
<reference evidence="1" key="1">
    <citation type="submission" date="2022-11" db="EMBL/GenBank/DDBJ databases">
        <authorList>
            <person name="Petersen C."/>
        </authorList>
    </citation>
    <scope>NUCLEOTIDE SEQUENCE</scope>
    <source>
        <strain evidence="1">IBT 30069</strain>
    </source>
</reference>
<sequence>MADAVRPSDEHFSHLLQESLNTWTSYLGTENNGSVLPRHAVDLKPLASQTPAFLGDGVASADKKMAFSCEESTTTHLLVNGQSTWRTSQGACDLPPRIMSKQLILGVSGRLSVKLSEDSPLSDWPGVQGIPNYDKGNYLSVLYFAWAYILSARWVELLDRSVDHECQMTYTAHNPGASPPTNEQPMPQVYLGENISEEECIWWHVILRHGDKWDATTKYKVRIYFSPWSVRTEDAGFTVAPKLEGFPHDNSKPPSSGTAIEYLARFCLYHRIYAQCSTSLSGVLFIPFLNRKTISLPLPRQVPQLELKGSFDDDSISISALLNDHRALISKYMTLSLDIRGLRSLLYSTFFNPDIDCNLVSAWLNPAFAVINSISSEEASIATLLANRQPRFGILWLGAILTALAKNFLCDARVGMTTIDLPASAWSQTTHTFLTSNMGQIQSDLIRREDECRLLFITACYGHDRPPICSWKPFGSTQLCDTEIQVRQHVHCTGHCLQYESWEWLLTNDGSIRDYGKEHGQLLAAVSKTSVSRTTARVSEYTYDFSSQLLSEVQTRAIFDWLRSMGYPHNEKGIYQHSWFDLEGSDEDAEPDDAESDIEKRGQKKIQVERWLEGIE</sequence>